<name>A0A8J5CX05_ZINOF</name>
<accession>A0A8J5CX05</accession>
<feature type="chain" id="PRO_5035222013" evidence="1">
    <location>
        <begin position="21"/>
        <end position="155"/>
    </location>
</feature>
<feature type="signal peptide" evidence="1">
    <location>
        <begin position="1"/>
        <end position="20"/>
    </location>
</feature>
<proteinExistence type="predicted"/>
<gene>
    <name evidence="2" type="ORF">ZIOFF_067202</name>
</gene>
<evidence type="ECO:0000256" key="1">
    <source>
        <dbReference type="SAM" id="SignalP"/>
    </source>
</evidence>
<sequence>MKRRRAQAALIACLILFVVAGSWRGGVVHRKHSRHHHAGRRPPPPAQELAAAGVATIRRQGCRLKKVDILCNDGEKNQSLVVDNDKRRVPTGSNPLHNRSFTSSLLFVLDMEAKPILGRIRASRTAMMLPGCVAVVYQKNLPFALQLKNGFKVAG</sequence>
<keyword evidence="3" id="KW-1185">Reference proteome</keyword>
<comment type="caution">
    <text evidence="2">The sequence shown here is derived from an EMBL/GenBank/DDBJ whole genome shotgun (WGS) entry which is preliminary data.</text>
</comment>
<evidence type="ECO:0000313" key="2">
    <source>
        <dbReference type="EMBL" id="KAG6473288.1"/>
    </source>
</evidence>
<dbReference type="AlphaFoldDB" id="A0A8J5CX05"/>
<evidence type="ECO:0000313" key="3">
    <source>
        <dbReference type="Proteomes" id="UP000734854"/>
    </source>
</evidence>
<dbReference type="Proteomes" id="UP000734854">
    <property type="component" value="Unassembled WGS sequence"/>
</dbReference>
<organism evidence="2 3">
    <name type="scientific">Zingiber officinale</name>
    <name type="common">Ginger</name>
    <name type="synonym">Amomum zingiber</name>
    <dbReference type="NCBI Taxonomy" id="94328"/>
    <lineage>
        <taxon>Eukaryota</taxon>
        <taxon>Viridiplantae</taxon>
        <taxon>Streptophyta</taxon>
        <taxon>Embryophyta</taxon>
        <taxon>Tracheophyta</taxon>
        <taxon>Spermatophyta</taxon>
        <taxon>Magnoliopsida</taxon>
        <taxon>Liliopsida</taxon>
        <taxon>Zingiberales</taxon>
        <taxon>Zingiberaceae</taxon>
        <taxon>Zingiber</taxon>
    </lineage>
</organism>
<dbReference type="EMBL" id="JACMSC010000019">
    <property type="protein sequence ID" value="KAG6473288.1"/>
    <property type="molecule type" value="Genomic_DNA"/>
</dbReference>
<reference evidence="2 3" key="1">
    <citation type="submission" date="2020-08" db="EMBL/GenBank/DDBJ databases">
        <title>Plant Genome Project.</title>
        <authorList>
            <person name="Zhang R.-G."/>
        </authorList>
    </citation>
    <scope>NUCLEOTIDE SEQUENCE [LARGE SCALE GENOMIC DNA]</scope>
    <source>
        <tissue evidence="2">Rhizome</tissue>
    </source>
</reference>
<protein>
    <submittedName>
        <fullName evidence="2">Uncharacterized protein</fullName>
    </submittedName>
</protein>
<keyword evidence="1" id="KW-0732">Signal</keyword>